<evidence type="ECO:0000256" key="1">
    <source>
        <dbReference type="SAM" id="Phobius"/>
    </source>
</evidence>
<dbReference type="KEGG" id="tvl:FAZ95_23560"/>
<name>A0A4P8IVC6_9BURK</name>
<dbReference type="Proteomes" id="UP000298656">
    <property type="component" value="Chromosome 2"/>
</dbReference>
<evidence type="ECO:0008006" key="4">
    <source>
        <dbReference type="Google" id="ProtNLM"/>
    </source>
</evidence>
<feature type="transmembrane region" description="Helical" evidence="1">
    <location>
        <begin position="33"/>
        <end position="52"/>
    </location>
</feature>
<evidence type="ECO:0000313" key="3">
    <source>
        <dbReference type="Proteomes" id="UP000298656"/>
    </source>
</evidence>
<dbReference type="AlphaFoldDB" id="A0A4P8IVC6"/>
<protein>
    <recommendedName>
        <fullName evidence="4">DUF1453 domain-containing protein</fullName>
    </recommendedName>
</protein>
<sequence>MRPIPTSAIVALAIVIVVGVQRLYPRTVRPERMIVFPLLLVLFGANSLYALFPGADPAYAAAAVLACGVGMLLGWVHAARWQVHFDAAKRLVRVPGDPSLLAILLVTYGAHFFLHFAVESHQPWAASGGFEFVSFAAWGLLAGMPLGRSTNVLLRYMRIENGRGSAPTLE</sequence>
<keyword evidence="3" id="KW-1185">Reference proteome</keyword>
<feature type="transmembrane region" description="Helical" evidence="1">
    <location>
        <begin position="124"/>
        <end position="147"/>
    </location>
</feature>
<organism evidence="2 3">
    <name type="scientific">Trinickia violacea</name>
    <dbReference type="NCBI Taxonomy" id="2571746"/>
    <lineage>
        <taxon>Bacteria</taxon>
        <taxon>Pseudomonadati</taxon>
        <taxon>Pseudomonadota</taxon>
        <taxon>Betaproteobacteria</taxon>
        <taxon>Burkholderiales</taxon>
        <taxon>Burkholderiaceae</taxon>
        <taxon>Trinickia</taxon>
    </lineage>
</organism>
<gene>
    <name evidence="2" type="ORF">FAZ95_23560</name>
</gene>
<feature type="transmembrane region" description="Helical" evidence="1">
    <location>
        <begin position="99"/>
        <end position="118"/>
    </location>
</feature>
<accession>A0A4P8IVC6</accession>
<dbReference type="RefSeq" id="WP_137334940.1">
    <property type="nucleotide sequence ID" value="NZ_CP040078.1"/>
</dbReference>
<proteinExistence type="predicted"/>
<feature type="transmembrane region" description="Helical" evidence="1">
    <location>
        <begin position="6"/>
        <end position="24"/>
    </location>
</feature>
<keyword evidence="1" id="KW-1133">Transmembrane helix</keyword>
<reference evidence="2 3" key="1">
    <citation type="submission" date="2019-05" db="EMBL/GenBank/DDBJ databases">
        <title>Burkholderia sp. DHOD12, isolated from subtropical forest soil.</title>
        <authorList>
            <person name="Gao Z.-H."/>
            <person name="Qiu L.-H."/>
        </authorList>
    </citation>
    <scope>NUCLEOTIDE SEQUENCE [LARGE SCALE GENOMIC DNA]</scope>
    <source>
        <strain evidence="2 3">DHOD12</strain>
    </source>
</reference>
<evidence type="ECO:0000313" key="2">
    <source>
        <dbReference type="EMBL" id="QCP52167.1"/>
    </source>
</evidence>
<feature type="transmembrane region" description="Helical" evidence="1">
    <location>
        <begin position="58"/>
        <end position="78"/>
    </location>
</feature>
<keyword evidence="1" id="KW-0472">Membrane</keyword>
<dbReference type="OrthoDB" id="9103221at2"/>
<dbReference type="EMBL" id="CP040078">
    <property type="protein sequence ID" value="QCP52167.1"/>
    <property type="molecule type" value="Genomic_DNA"/>
</dbReference>
<keyword evidence="1" id="KW-0812">Transmembrane</keyword>